<gene>
    <name evidence="1" type="ORF">E5329_20490</name>
</gene>
<reference evidence="1" key="1">
    <citation type="submission" date="2019-04" db="EMBL/GenBank/DDBJ databases">
        <title>Microbes associate with the intestines of laboratory mice.</title>
        <authorList>
            <person name="Navarre W."/>
            <person name="Wong E."/>
            <person name="Huang K."/>
            <person name="Tropini C."/>
            <person name="Ng K."/>
            <person name="Yu B."/>
        </authorList>
    </citation>
    <scope>NUCLEOTIDE SEQUENCE</scope>
    <source>
        <strain evidence="1">NM01_1-7b</strain>
    </source>
</reference>
<dbReference type="Proteomes" id="UP000304953">
    <property type="component" value="Unassembled WGS sequence"/>
</dbReference>
<comment type="caution">
    <text evidence="1">The sequence shown here is derived from an EMBL/GenBank/DDBJ whole genome shotgun (WGS) entry which is preliminary data.</text>
</comment>
<keyword evidence="2" id="KW-1185">Reference proteome</keyword>
<proteinExistence type="predicted"/>
<organism evidence="1 2">
    <name type="scientific">Petralouisia muris</name>
    <dbReference type="NCBI Taxonomy" id="3032872"/>
    <lineage>
        <taxon>Bacteria</taxon>
        <taxon>Bacillati</taxon>
        <taxon>Bacillota</taxon>
        <taxon>Clostridia</taxon>
        <taxon>Lachnospirales</taxon>
        <taxon>Lachnospiraceae</taxon>
        <taxon>Petralouisia</taxon>
    </lineage>
</organism>
<evidence type="ECO:0000313" key="1">
    <source>
        <dbReference type="EMBL" id="TGY91581.1"/>
    </source>
</evidence>
<dbReference type="EMBL" id="SRYA01000053">
    <property type="protein sequence ID" value="TGY91581.1"/>
    <property type="molecule type" value="Genomic_DNA"/>
</dbReference>
<evidence type="ECO:0000313" key="2">
    <source>
        <dbReference type="Proteomes" id="UP000304953"/>
    </source>
</evidence>
<sequence length="173" mass="19381">MKDFKLRAWKTEDAESLAQAANNPNIAKNLRNVFPSPYTLEDAVWFINDSIANAKKNPINYAIVVDGHAAGGIGISVKDDVYEKSGELGYWLEEDFWHKGIMSGAVQMICKEAFERLDIVRIFAEPFADNAGSRGVLEKAGFTYEGTMRNGVFKNGEIHSYCMYSILREEVNS</sequence>
<protein>
    <submittedName>
        <fullName evidence="1">N-acetyltransferase</fullName>
    </submittedName>
</protein>
<name>A0AC61RR75_9FIRM</name>
<accession>A0AC61RR75</accession>